<reference evidence="1" key="1">
    <citation type="submission" date="2021-06" db="EMBL/GenBank/DDBJ databases">
        <authorList>
            <person name="Kallberg Y."/>
            <person name="Tangrot J."/>
            <person name="Rosling A."/>
        </authorList>
    </citation>
    <scope>NUCLEOTIDE SEQUENCE</scope>
    <source>
        <strain evidence="1">MA461A</strain>
    </source>
</reference>
<organism evidence="1 2">
    <name type="scientific">Racocetra persica</name>
    <dbReference type="NCBI Taxonomy" id="160502"/>
    <lineage>
        <taxon>Eukaryota</taxon>
        <taxon>Fungi</taxon>
        <taxon>Fungi incertae sedis</taxon>
        <taxon>Mucoromycota</taxon>
        <taxon>Glomeromycotina</taxon>
        <taxon>Glomeromycetes</taxon>
        <taxon>Diversisporales</taxon>
        <taxon>Gigasporaceae</taxon>
        <taxon>Racocetra</taxon>
    </lineage>
</organism>
<gene>
    <name evidence="1" type="ORF">RPERSI_LOCUS5701</name>
</gene>
<proteinExistence type="predicted"/>
<accession>A0ACA9MSG2</accession>
<name>A0ACA9MSG2_9GLOM</name>
<evidence type="ECO:0000313" key="2">
    <source>
        <dbReference type="Proteomes" id="UP000789920"/>
    </source>
</evidence>
<evidence type="ECO:0000313" key="1">
    <source>
        <dbReference type="EMBL" id="CAG8595262.1"/>
    </source>
</evidence>
<dbReference type="Proteomes" id="UP000789920">
    <property type="component" value="Unassembled WGS sequence"/>
</dbReference>
<dbReference type="EMBL" id="CAJVQC010008656">
    <property type="protein sequence ID" value="CAG8595262.1"/>
    <property type="molecule type" value="Genomic_DNA"/>
</dbReference>
<keyword evidence="2" id="KW-1185">Reference proteome</keyword>
<protein>
    <submittedName>
        <fullName evidence="1">1075_t:CDS:1</fullName>
    </submittedName>
</protein>
<comment type="caution">
    <text evidence="1">The sequence shown here is derived from an EMBL/GenBank/DDBJ whole genome shotgun (WGS) entry which is preliminary data.</text>
</comment>
<sequence length="68" mass="7750">MSLIAICDIDRFGSTYPLAFVLIYLETQDFYTWVLQQLNKVLIVFTGNVEVATIITDYKLALMKAISN</sequence>
<feature type="non-terminal residue" evidence="1">
    <location>
        <position position="68"/>
    </location>
</feature>